<gene>
    <name evidence="8" type="ORF">DFP86_102187</name>
</gene>
<dbReference type="PROSITE" id="PS50893">
    <property type="entry name" value="ABC_TRANSPORTER_2"/>
    <property type="match status" value="1"/>
</dbReference>
<evidence type="ECO:0000313" key="8">
    <source>
        <dbReference type="EMBL" id="TDR82073.1"/>
    </source>
</evidence>
<dbReference type="InterPro" id="IPR027417">
    <property type="entry name" value="P-loop_NTPase"/>
</dbReference>
<evidence type="ECO:0000256" key="6">
    <source>
        <dbReference type="ARBA" id="ARBA00037066"/>
    </source>
</evidence>
<dbReference type="InterPro" id="IPR003593">
    <property type="entry name" value="AAA+_ATPase"/>
</dbReference>
<dbReference type="InterPro" id="IPR003439">
    <property type="entry name" value="ABC_transporter-like_ATP-bd"/>
</dbReference>
<protein>
    <submittedName>
        <fullName evidence="8">Iron complex transport system ATP-binding protein</fullName>
    </submittedName>
</protein>
<keyword evidence="2" id="KW-0472">Membrane</keyword>
<keyword evidence="9" id="KW-1185">Reference proteome</keyword>
<dbReference type="Pfam" id="PF00005">
    <property type="entry name" value="ABC_tran"/>
    <property type="match status" value="1"/>
</dbReference>
<dbReference type="SMART" id="SM00382">
    <property type="entry name" value="AAA"/>
    <property type="match status" value="1"/>
</dbReference>
<dbReference type="GO" id="GO:0016887">
    <property type="term" value="F:ATP hydrolysis activity"/>
    <property type="evidence" value="ECO:0007669"/>
    <property type="project" value="InterPro"/>
</dbReference>
<dbReference type="EMBL" id="SNZP01000002">
    <property type="protein sequence ID" value="TDR82073.1"/>
    <property type="molecule type" value="Genomic_DNA"/>
</dbReference>
<feature type="domain" description="ABC transporter" evidence="7">
    <location>
        <begin position="2"/>
        <end position="236"/>
    </location>
</feature>
<evidence type="ECO:0000256" key="4">
    <source>
        <dbReference type="ARBA" id="ARBA00022840"/>
    </source>
</evidence>
<dbReference type="PANTHER" id="PTHR42794:SF1">
    <property type="entry name" value="HEMIN IMPORT ATP-BINDING PROTEIN HMUV"/>
    <property type="match status" value="1"/>
</dbReference>
<evidence type="ECO:0000256" key="2">
    <source>
        <dbReference type="ARBA" id="ARBA00022475"/>
    </source>
</evidence>
<dbReference type="CDD" id="cd03214">
    <property type="entry name" value="ABC_Iron-Siderophores_B12_Hemin"/>
    <property type="match status" value="1"/>
</dbReference>
<keyword evidence="2" id="KW-1003">Cell membrane</keyword>
<dbReference type="GO" id="GO:0005524">
    <property type="term" value="F:ATP binding"/>
    <property type="evidence" value="ECO:0007669"/>
    <property type="project" value="UniProtKB-KW"/>
</dbReference>
<dbReference type="RefSeq" id="WP_133678507.1">
    <property type="nucleotide sequence ID" value="NZ_SNZP01000002.1"/>
</dbReference>
<comment type="caution">
    <text evidence="8">The sequence shown here is derived from an EMBL/GenBank/DDBJ whole genome shotgun (WGS) entry which is preliminary data.</text>
</comment>
<dbReference type="OrthoDB" id="5296765at2"/>
<dbReference type="Proteomes" id="UP000295611">
    <property type="component" value="Unassembled WGS sequence"/>
</dbReference>
<keyword evidence="1" id="KW-0813">Transport</keyword>
<dbReference type="Gene3D" id="3.40.50.300">
    <property type="entry name" value="P-loop containing nucleotide triphosphate hydrolases"/>
    <property type="match status" value="1"/>
</dbReference>
<evidence type="ECO:0000313" key="9">
    <source>
        <dbReference type="Proteomes" id="UP000295611"/>
    </source>
</evidence>
<keyword evidence="3" id="KW-0547">Nucleotide-binding</keyword>
<name>A0A4R7BBN7_9NEIS</name>
<evidence type="ECO:0000256" key="5">
    <source>
        <dbReference type="ARBA" id="ARBA00022967"/>
    </source>
</evidence>
<dbReference type="PANTHER" id="PTHR42794">
    <property type="entry name" value="HEMIN IMPORT ATP-BINDING PROTEIN HMUV"/>
    <property type="match status" value="1"/>
</dbReference>
<reference evidence="8 9" key="1">
    <citation type="submission" date="2019-03" db="EMBL/GenBank/DDBJ databases">
        <title>Genomic Encyclopedia of Type Strains, Phase III (KMG-III): the genomes of soil and plant-associated and newly described type strains.</title>
        <authorList>
            <person name="Whitman W."/>
        </authorList>
    </citation>
    <scope>NUCLEOTIDE SEQUENCE [LARGE SCALE GENOMIC DNA]</scope>
    <source>
        <strain evidence="8 9">CECT 8976</strain>
    </source>
</reference>
<proteinExistence type="predicted"/>
<organism evidence="8 9">
    <name type="scientific">Paludibacterium purpuratum</name>
    <dbReference type="NCBI Taxonomy" id="1144873"/>
    <lineage>
        <taxon>Bacteria</taxon>
        <taxon>Pseudomonadati</taxon>
        <taxon>Pseudomonadota</taxon>
        <taxon>Betaproteobacteria</taxon>
        <taxon>Neisseriales</taxon>
        <taxon>Chromobacteriaceae</taxon>
        <taxon>Paludibacterium</taxon>
    </lineage>
</organism>
<comment type="function">
    <text evidence="6">Part of the ABC transporter complex HmuTUV involved in hemin import. Responsible for energy coupling to the transport system.</text>
</comment>
<accession>A0A4R7BBN7</accession>
<keyword evidence="4 8" id="KW-0067">ATP-binding</keyword>
<sequence>MLEASHLTLRHDGLTLLDDLSLTAACGELTLIIGPNGAGKSTLLSLLSGLRMPASGQIRLCGHDPYRLGARELARLRAVVEQAPGWQPGFSAAELVMMGGYLPAGRQADWRDAMRLMRCDALAERRLETLSGGERQRVHLARALLQLLCSDATQRLLLLDEPTAALDFGLADALMAQLRELAQTHRIGIVAVVHDLNLAGRHADRILLMKNGCGAAFGTPSEVMRKERLEAIYGVRLAELISQDEQLRAFVPLSGTDERD</sequence>
<evidence type="ECO:0000259" key="7">
    <source>
        <dbReference type="PROSITE" id="PS50893"/>
    </source>
</evidence>
<keyword evidence="5" id="KW-1278">Translocase</keyword>
<dbReference type="AlphaFoldDB" id="A0A4R7BBN7"/>
<evidence type="ECO:0000256" key="3">
    <source>
        <dbReference type="ARBA" id="ARBA00022741"/>
    </source>
</evidence>
<dbReference type="SUPFAM" id="SSF52540">
    <property type="entry name" value="P-loop containing nucleoside triphosphate hydrolases"/>
    <property type="match status" value="1"/>
</dbReference>
<evidence type="ECO:0000256" key="1">
    <source>
        <dbReference type="ARBA" id="ARBA00022448"/>
    </source>
</evidence>